<feature type="transmembrane region" description="Helical" evidence="1">
    <location>
        <begin position="7"/>
        <end position="27"/>
    </location>
</feature>
<accession>A0A9W8HQH8</accession>
<dbReference type="EMBL" id="JANBUO010001485">
    <property type="protein sequence ID" value="KAJ2798067.1"/>
    <property type="molecule type" value="Genomic_DNA"/>
</dbReference>
<evidence type="ECO:0000259" key="2">
    <source>
        <dbReference type="Pfam" id="PF22547"/>
    </source>
</evidence>
<protein>
    <recommendedName>
        <fullName evidence="2">Swiss Army Knife 2H phosphoesterase domain-containing protein</fullName>
    </recommendedName>
</protein>
<evidence type="ECO:0000256" key="1">
    <source>
        <dbReference type="SAM" id="Phobius"/>
    </source>
</evidence>
<name>A0A9W8HQH8_9FUNG</name>
<dbReference type="Proteomes" id="UP001140094">
    <property type="component" value="Unassembled WGS sequence"/>
</dbReference>
<feature type="domain" description="Swiss Army Knife 2H phosphoesterase" evidence="2">
    <location>
        <begin position="72"/>
        <end position="220"/>
    </location>
</feature>
<comment type="caution">
    <text evidence="3">The sequence shown here is derived from an EMBL/GenBank/DDBJ whole genome shotgun (WGS) entry which is preliminary data.</text>
</comment>
<dbReference type="SUPFAM" id="SSF55144">
    <property type="entry name" value="LigT-like"/>
    <property type="match status" value="1"/>
</dbReference>
<dbReference type="AlphaFoldDB" id="A0A9W8HQH8"/>
<keyword evidence="1" id="KW-0472">Membrane</keyword>
<proteinExistence type="predicted"/>
<keyword evidence="1" id="KW-1133">Transmembrane helix</keyword>
<evidence type="ECO:0000313" key="4">
    <source>
        <dbReference type="Proteomes" id="UP001140094"/>
    </source>
</evidence>
<dbReference type="OrthoDB" id="5545695at2759"/>
<dbReference type="InterPro" id="IPR054498">
    <property type="entry name" value="2H-SAK"/>
</dbReference>
<evidence type="ECO:0000313" key="3">
    <source>
        <dbReference type="EMBL" id="KAJ2798067.1"/>
    </source>
</evidence>
<dbReference type="Pfam" id="PF22547">
    <property type="entry name" value="2H-SAK"/>
    <property type="match status" value="1"/>
</dbReference>
<dbReference type="InterPro" id="IPR009097">
    <property type="entry name" value="Cyclic_Pdiesterase"/>
</dbReference>
<reference evidence="3" key="1">
    <citation type="submission" date="2022-07" db="EMBL/GenBank/DDBJ databases">
        <title>Phylogenomic reconstructions and comparative analyses of Kickxellomycotina fungi.</title>
        <authorList>
            <person name="Reynolds N.K."/>
            <person name="Stajich J.E."/>
            <person name="Barry K."/>
            <person name="Grigoriev I.V."/>
            <person name="Crous P."/>
            <person name="Smith M.E."/>
        </authorList>
    </citation>
    <scope>NUCLEOTIDE SEQUENCE</scope>
    <source>
        <strain evidence="3">NRRL 1565</strain>
    </source>
</reference>
<keyword evidence="4" id="KW-1185">Reference proteome</keyword>
<keyword evidence="1" id="KW-0812">Transmembrane</keyword>
<gene>
    <name evidence="3" type="ORF">H4R20_004953</name>
</gene>
<sequence>MVACSNITKYILTVFVTGMLIIVTASYNNTTKSSDGGVIYKPGTPSFNLRRGALCSNKVPFQSHSEDRPFGSYLQQTLDFAPFQDLFTAVSAAAGVALQSRGEAHITVVTPPEFDYVLKQVGVTIEEIEAIAIDANIQGARLKPVCLGRFNGSLPRPTSDTDKGDFVLYSLVVADGHGDLLRIRQQISKLFHDKGGEGALFQPEAFWPHVTIGYDRRDLFVEDGIYKGKNFCYARIHSAD</sequence>
<organism evidence="3 4">
    <name type="scientific">Coemansia guatemalensis</name>
    <dbReference type="NCBI Taxonomy" id="2761395"/>
    <lineage>
        <taxon>Eukaryota</taxon>
        <taxon>Fungi</taxon>
        <taxon>Fungi incertae sedis</taxon>
        <taxon>Zoopagomycota</taxon>
        <taxon>Kickxellomycotina</taxon>
        <taxon>Kickxellomycetes</taxon>
        <taxon>Kickxellales</taxon>
        <taxon>Kickxellaceae</taxon>
        <taxon>Coemansia</taxon>
    </lineage>
</organism>